<feature type="repeat" description="ANK" evidence="3">
    <location>
        <begin position="397"/>
        <end position="429"/>
    </location>
</feature>
<dbReference type="GO" id="GO:0031436">
    <property type="term" value="C:BRCA1-BARD1 complex"/>
    <property type="evidence" value="ECO:0007669"/>
    <property type="project" value="TreeGrafter"/>
</dbReference>
<feature type="repeat" description="ANK" evidence="3">
    <location>
        <begin position="364"/>
        <end position="396"/>
    </location>
</feature>
<dbReference type="PROSITE" id="PS50172">
    <property type="entry name" value="BRCT"/>
    <property type="match status" value="2"/>
</dbReference>
<feature type="region of interest" description="Disordered" evidence="4">
    <location>
        <begin position="228"/>
        <end position="356"/>
    </location>
</feature>
<dbReference type="AlphaFoldDB" id="A0A5E4N251"/>
<evidence type="ECO:0000256" key="4">
    <source>
        <dbReference type="SAM" id="MobiDB-lite"/>
    </source>
</evidence>
<keyword evidence="7" id="KW-1185">Reference proteome</keyword>
<organism evidence="6 7">
    <name type="scientific">Cinara cedri</name>
    <dbReference type="NCBI Taxonomy" id="506608"/>
    <lineage>
        <taxon>Eukaryota</taxon>
        <taxon>Metazoa</taxon>
        <taxon>Ecdysozoa</taxon>
        <taxon>Arthropoda</taxon>
        <taxon>Hexapoda</taxon>
        <taxon>Insecta</taxon>
        <taxon>Pterygota</taxon>
        <taxon>Neoptera</taxon>
        <taxon>Paraneoptera</taxon>
        <taxon>Hemiptera</taxon>
        <taxon>Sternorrhyncha</taxon>
        <taxon>Aphidomorpha</taxon>
        <taxon>Aphidoidea</taxon>
        <taxon>Aphididae</taxon>
        <taxon>Lachninae</taxon>
        <taxon>Cinara</taxon>
    </lineage>
</organism>
<dbReference type="PROSITE" id="PS50297">
    <property type="entry name" value="ANK_REP_REGION"/>
    <property type="match status" value="3"/>
</dbReference>
<protein>
    <recommendedName>
        <fullName evidence="5">BRCT domain-containing protein</fullName>
    </recommendedName>
</protein>
<name>A0A5E4N251_9HEMI</name>
<sequence length="714" mass="80810">MDTKKKNNEIRLNRKYQQILRNKVIKTFAPFYCSNMNIDIFDNNSELPCDIHNDVSINSKNYEILMYIKNIVTWVDNKFGLDNKNVIQKRNKKKSTYKTSYIHNRDTTTRLYLHCQSNCNKQNYVENLDEDKMNSTLMEIDMLSSSSATSNGANCEQLSSNSMFEEEQANEITKEDLCSAIFRKYAVVEKKTSQRRSPVNTNDEVDEITKGDLCSTIFRRSAVLESEVNKNKKSMVSAQESNDDVNSESVSNFGLGTSKTVYSSSVSEQSRKKVNLGSKNTKVLKNALPRKLNKTSTITSLQHRNEPNSSNNDELNVASSSTTKVSKKLNVQTNKEKTQSHSASPKKNSAKKKNPKNMYLRNEKGETRLHIACAKGNYNLVSSLLSQGFNPNVKDNAGWTPMHDAVKMGCLNVIKELIKYGAYLNAPGFEYETPLYTAIKHSKNDVAALLLQNGADTKCINIYGKSARSINEDNWSKLLKNYKIPSKPLQQNRTYALDKITVFLSDSSLNKVTVDTFCNLFDIKVIKDVDKIGLLQVTHIVVPETKNNTCELNLECLTGIANGLFIVNENWIIDSLKAKKIVDSENYEVVGTSSSLTNGPKKSRLNKEKLCPKLFDGINIHISGNTGWKQFSLSELNKLVLQFGGNVLKRMPNPEDCASNIIPYHCHNSEKMYYVSNIILYTKESNRLIKYNMKHLKAYPVSWFIEAGQKHSII</sequence>
<feature type="compositionally biased region" description="Polar residues" evidence="4">
    <location>
        <begin position="254"/>
        <end position="268"/>
    </location>
</feature>
<dbReference type="PANTHER" id="PTHR24171:SF8">
    <property type="entry name" value="BRCA1-ASSOCIATED RING DOMAIN PROTEIN 1"/>
    <property type="match status" value="1"/>
</dbReference>
<proteinExistence type="predicted"/>
<dbReference type="SUPFAM" id="SSF52113">
    <property type="entry name" value="BRCT domain"/>
    <property type="match status" value="1"/>
</dbReference>
<dbReference type="InterPro" id="IPR036770">
    <property type="entry name" value="Ankyrin_rpt-contain_sf"/>
</dbReference>
<dbReference type="GO" id="GO:0085020">
    <property type="term" value="P:protein K6-linked ubiquitination"/>
    <property type="evidence" value="ECO:0007669"/>
    <property type="project" value="TreeGrafter"/>
</dbReference>
<feature type="domain" description="BRCT" evidence="5">
    <location>
        <begin position="492"/>
        <end position="589"/>
    </location>
</feature>
<evidence type="ECO:0000313" key="7">
    <source>
        <dbReference type="Proteomes" id="UP000325440"/>
    </source>
</evidence>
<accession>A0A5E4N251</accession>
<dbReference type="Pfam" id="PF12796">
    <property type="entry name" value="Ank_2"/>
    <property type="match status" value="1"/>
</dbReference>
<dbReference type="SMART" id="SM00292">
    <property type="entry name" value="BRCT"/>
    <property type="match status" value="2"/>
</dbReference>
<evidence type="ECO:0000256" key="3">
    <source>
        <dbReference type="PROSITE-ProRule" id="PRU00023"/>
    </source>
</evidence>
<evidence type="ECO:0000256" key="1">
    <source>
        <dbReference type="ARBA" id="ARBA00022737"/>
    </source>
</evidence>
<dbReference type="SMART" id="SM00248">
    <property type="entry name" value="ANK"/>
    <property type="match status" value="3"/>
</dbReference>
<reference evidence="6 7" key="1">
    <citation type="submission" date="2019-08" db="EMBL/GenBank/DDBJ databases">
        <authorList>
            <person name="Alioto T."/>
            <person name="Alioto T."/>
            <person name="Gomez Garrido J."/>
        </authorList>
    </citation>
    <scope>NUCLEOTIDE SEQUENCE [LARGE SCALE GENOMIC DNA]</scope>
</reference>
<dbReference type="InterPro" id="IPR002110">
    <property type="entry name" value="Ankyrin_rpt"/>
</dbReference>
<evidence type="ECO:0000313" key="6">
    <source>
        <dbReference type="EMBL" id="VVC36679.1"/>
    </source>
</evidence>
<dbReference type="GO" id="GO:0004842">
    <property type="term" value="F:ubiquitin-protein transferase activity"/>
    <property type="evidence" value="ECO:0007669"/>
    <property type="project" value="TreeGrafter"/>
</dbReference>
<feature type="domain" description="BRCT" evidence="5">
    <location>
        <begin position="610"/>
        <end position="714"/>
    </location>
</feature>
<dbReference type="InterPro" id="IPR001357">
    <property type="entry name" value="BRCT_dom"/>
</dbReference>
<evidence type="ECO:0000256" key="2">
    <source>
        <dbReference type="ARBA" id="ARBA00023043"/>
    </source>
</evidence>
<evidence type="ECO:0000259" key="5">
    <source>
        <dbReference type="PROSITE" id="PS50172"/>
    </source>
</evidence>
<dbReference type="OrthoDB" id="5394847at2759"/>
<dbReference type="EMBL" id="CABPRJ010001435">
    <property type="protein sequence ID" value="VVC36679.1"/>
    <property type="molecule type" value="Genomic_DNA"/>
</dbReference>
<dbReference type="SUPFAM" id="SSF48403">
    <property type="entry name" value="Ankyrin repeat"/>
    <property type="match status" value="1"/>
</dbReference>
<keyword evidence="2 3" id="KW-0040">ANK repeat</keyword>
<dbReference type="Gene3D" id="1.25.40.20">
    <property type="entry name" value="Ankyrin repeat-containing domain"/>
    <property type="match status" value="1"/>
</dbReference>
<gene>
    <name evidence="6" type="ORF">CINCED_3A017441</name>
</gene>
<feature type="compositionally biased region" description="Polar residues" evidence="4">
    <location>
        <begin position="294"/>
        <end position="318"/>
    </location>
</feature>
<dbReference type="PANTHER" id="PTHR24171">
    <property type="entry name" value="ANKYRIN REPEAT DOMAIN-CONTAINING PROTEIN 39-RELATED"/>
    <property type="match status" value="1"/>
</dbReference>
<dbReference type="GO" id="GO:0070531">
    <property type="term" value="C:BRCA1-A complex"/>
    <property type="evidence" value="ECO:0007669"/>
    <property type="project" value="TreeGrafter"/>
</dbReference>
<dbReference type="Proteomes" id="UP000325440">
    <property type="component" value="Unassembled WGS sequence"/>
</dbReference>
<dbReference type="PROSITE" id="PS50088">
    <property type="entry name" value="ANK_REPEAT"/>
    <property type="match status" value="3"/>
</dbReference>
<dbReference type="Gene3D" id="3.40.50.10190">
    <property type="entry name" value="BRCT domain"/>
    <property type="match status" value="2"/>
</dbReference>
<keyword evidence="1" id="KW-0677">Repeat</keyword>
<feature type="repeat" description="ANK" evidence="3">
    <location>
        <begin position="430"/>
        <end position="462"/>
    </location>
</feature>
<dbReference type="InterPro" id="IPR036420">
    <property type="entry name" value="BRCT_dom_sf"/>
</dbReference>